<keyword evidence="6" id="KW-0472">Membrane</keyword>
<dbReference type="CDD" id="cd06592">
    <property type="entry name" value="GH31_NET37"/>
    <property type="match status" value="1"/>
</dbReference>
<gene>
    <name evidence="9" type="ORF">BOX15_Mlig006082g3</name>
</gene>
<keyword evidence="3 4" id="KW-0326">Glycosidase</keyword>
<name>A0A267DTC5_9PLAT</name>
<feature type="domain" description="Glycoside hydrolase family 31 TIM barrel" evidence="7">
    <location>
        <begin position="329"/>
        <end position="620"/>
    </location>
</feature>
<comment type="similarity">
    <text evidence="1 4">Belongs to the glycosyl hydrolase 31 family.</text>
</comment>
<dbReference type="InterPro" id="IPR013780">
    <property type="entry name" value="Glyco_hydro_b"/>
</dbReference>
<accession>A0A267DTC5</accession>
<evidence type="ECO:0000256" key="2">
    <source>
        <dbReference type="ARBA" id="ARBA00022801"/>
    </source>
</evidence>
<dbReference type="Pfam" id="PF01055">
    <property type="entry name" value="Glyco_hydro_31_2nd"/>
    <property type="match status" value="1"/>
</dbReference>
<evidence type="ECO:0000259" key="7">
    <source>
        <dbReference type="Pfam" id="PF01055"/>
    </source>
</evidence>
<evidence type="ECO:0000313" key="9">
    <source>
        <dbReference type="EMBL" id="PAA52561.1"/>
    </source>
</evidence>
<dbReference type="Gene3D" id="3.20.20.80">
    <property type="entry name" value="Glycosidases"/>
    <property type="match status" value="1"/>
</dbReference>
<sequence length="723" mass="80158">IKTKKQTMTGSATTRQVPVNQSSSSGFIGRAILVLIISFIVYSLLSAYFPASTDSIAPDESGSLKEDQVSLVTSAVAFENDRLKVYRTVSSNSGKIKKKSELIGEFSLAWSGEKLSVQSKSDQQPSSSRPTDARDLSITWSNGGSSLTVTTLPQSFINSRFLSCHRAVLTTAAKESASLCLELPAASVYGGGAAFDQRWPINSQSMPSQAYVSNDFAELTGAKRSDLWGGFVERLWLTSRGLLVHVDDATPLSVGQEADRRLCLTATPDDEAYLWRSNPRDYLNVTICAADSAKEAYLAAHSWLYTRPTSSPDRRMLREPIWCTWARHKTAVAQSDVESLANDVTRLGFPASQIEIDDRYTINYGDLAWDPIKFPNPAEMTAKLKYIGHRVTTWIVPFFNKNTSAYDEAAAAGYLLIERVNDNNNKSADILWWQGVGGQLDPTNPSAVSWFANRLVTFRQQFGIESFKFDAGEVYYLRGARTQAPLEAPMQFTTAYVQQVAAKFGGAVEVRAGYRTQSVPVATRMFDKDSHWGGRNGLRSIVPNALMLSMAGYHFVMPDMIGGNAYSEDSMEGARPERELYIRWMQLSSFLPIVQFSIAPWDYDQEVTDIALKTLKLRAEVYIPALEAALTQLFSTGEPVTRPLWWASDGTVDDVRLWTVDDQFLVGDSLLVAPVIRQSSVARDILLPSGRWKDGYSGRLVDGPLLLKDHPAKLDMVPHFIRV</sequence>
<keyword evidence="2 4" id="KW-0378">Hydrolase</keyword>
<dbReference type="SUPFAM" id="SSF51011">
    <property type="entry name" value="Glycosyl hydrolase domain"/>
    <property type="match status" value="1"/>
</dbReference>
<evidence type="ECO:0008006" key="11">
    <source>
        <dbReference type="Google" id="ProtNLM"/>
    </source>
</evidence>
<feature type="domain" description="Glycosyl hydrolase family 31 C-terminal" evidence="8">
    <location>
        <begin position="637"/>
        <end position="722"/>
    </location>
</feature>
<proteinExistence type="inferred from homology"/>
<keyword evidence="10" id="KW-1185">Reference proteome</keyword>
<keyword evidence="6" id="KW-1133">Transmembrane helix</keyword>
<dbReference type="AlphaFoldDB" id="A0A267DTC5"/>
<evidence type="ECO:0000256" key="3">
    <source>
        <dbReference type="ARBA" id="ARBA00023295"/>
    </source>
</evidence>
<dbReference type="InterPro" id="IPR048395">
    <property type="entry name" value="Glyco_hydro_31_C"/>
</dbReference>
<evidence type="ECO:0000259" key="8">
    <source>
        <dbReference type="Pfam" id="PF21365"/>
    </source>
</evidence>
<feature type="transmembrane region" description="Helical" evidence="6">
    <location>
        <begin position="31"/>
        <end position="51"/>
    </location>
</feature>
<dbReference type="InterPro" id="IPR017853">
    <property type="entry name" value="GH"/>
</dbReference>
<dbReference type="OrthoDB" id="10070917at2759"/>
<dbReference type="InterPro" id="IPR000322">
    <property type="entry name" value="Glyco_hydro_31_TIM"/>
</dbReference>
<evidence type="ECO:0000256" key="1">
    <source>
        <dbReference type="ARBA" id="ARBA00007806"/>
    </source>
</evidence>
<organism evidence="9 10">
    <name type="scientific">Macrostomum lignano</name>
    <dbReference type="NCBI Taxonomy" id="282301"/>
    <lineage>
        <taxon>Eukaryota</taxon>
        <taxon>Metazoa</taxon>
        <taxon>Spiralia</taxon>
        <taxon>Lophotrochozoa</taxon>
        <taxon>Platyhelminthes</taxon>
        <taxon>Rhabditophora</taxon>
        <taxon>Macrostomorpha</taxon>
        <taxon>Macrostomida</taxon>
        <taxon>Macrostomidae</taxon>
        <taxon>Macrostomum</taxon>
    </lineage>
</organism>
<dbReference type="EMBL" id="NIVC01003217">
    <property type="protein sequence ID" value="PAA52561.1"/>
    <property type="molecule type" value="Genomic_DNA"/>
</dbReference>
<feature type="non-terminal residue" evidence="9">
    <location>
        <position position="1"/>
    </location>
</feature>
<dbReference type="Gene3D" id="2.60.40.1180">
    <property type="entry name" value="Golgi alpha-mannosidase II"/>
    <property type="match status" value="1"/>
</dbReference>
<dbReference type="STRING" id="282301.A0A267DTC5"/>
<keyword evidence="6" id="KW-0812">Transmembrane</keyword>
<dbReference type="Pfam" id="PF21365">
    <property type="entry name" value="Glyco_hydro_31_3rd"/>
    <property type="match status" value="1"/>
</dbReference>
<evidence type="ECO:0000256" key="6">
    <source>
        <dbReference type="SAM" id="Phobius"/>
    </source>
</evidence>
<evidence type="ECO:0000313" key="10">
    <source>
        <dbReference type="Proteomes" id="UP000215902"/>
    </source>
</evidence>
<evidence type="ECO:0000256" key="5">
    <source>
        <dbReference type="SAM" id="MobiDB-lite"/>
    </source>
</evidence>
<protein>
    <recommendedName>
        <fullName evidence="11">Family 31 glucosidase KIAA1161</fullName>
    </recommendedName>
</protein>
<comment type="caution">
    <text evidence="9">The sequence shown here is derived from an EMBL/GenBank/DDBJ whole genome shotgun (WGS) entry which is preliminary data.</text>
</comment>
<reference evidence="9 10" key="1">
    <citation type="submission" date="2017-06" db="EMBL/GenBank/DDBJ databases">
        <title>A platform for efficient transgenesis in Macrostomum lignano, a flatworm model organism for stem cell research.</title>
        <authorList>
            <person name="Berezikov E."/>
        </authorList>
    </citation>
    <scope>NUCLEOTIDE SEQUENCE [LARGE SCALE GENOMIC DNA]</scope>
    <source>
        <strain evidence="9">DV1</strain>
        <tissue evidence="9">Whole organism</tissue>
    </source>
</reference>
<dbReference type="PANTHER" id="PTHR43053:SF4">
    <property type="entry name" value="MYOGENESIS-REGULATING GLYCOSIDASE"/>
    <property type="match status" value="1"/>
</dbReference>
<feature type="region of interest" description="Disordered" evidence="5">
    <location>
        <begin position="1"/>
        <end position="23"/>
    </location>
</feature>
<dbReference type="PANTHER" id="PTHR43053">
    <property type="entry name" value="GLYCOSIDASE FAMILY 31"/>
    <property type="match status" value="1"/>
</dbReference>
<dbReference type="GO" id="GO:0004553">
    <property type="term" value="F:hydrolase activity, hydrolyzing O-glycosyl compounds"/>
    <property type="evidence" value="ECO:0007669"/>
    <property type="project" value="InterPro"/>
</dbReference>
<dbReference type="SUPFAM" id="SSF51445">
    <property type="entry name" value="(Trans)glycosidases"/>
    <property type="match status" value="1"/>
</dbReference>
<dbReference type="InterPro" id="IPR050985">
    <property type="entry name" value="Alpha-glycosidase_related"/>
</dbReference>
<dbReference type="GO" id="GO:0005975">
    <property type="term" value="P:carbohydrate metabolic process"/>
    <property type="evidence" value="ECO:0007669"/>
    <property type="project" value="InterPro"/>
</dbReference>
<evidence type="ECO:0000256" key="4">
    <source>
        <dbReference type="RuleBase" id="RU361185"/>
    </source>
</evidence>
<dbReference type="Proteomes" id="UP000215902">
    <property type="component" value="Unassembled WGS sequence"/>
</dbReference>